<dbReference type="Proteomes" id="UP000559885">
    <property type="component" value="Unassembled WGS sequence"/>
</dbReference>
<organism evidence="4 5">
    <name type="scientific">Listeria aquatica</name>
    <dbReference type="NCBI Taxonomy" id="1494960"/>
    <lineage>
        <taxon>Bacteria</taxon>
        <taxon>Bacillati</taxon>
        <taxon>Bacillota</taxon>
        <taxon>Bacilli</taxon>
        <taxon>Bacillales</taxon>
        <taxon>Listeriaceae</taxon>
        <taxon>Listeria</taxon>
    </lineage>
</organism>
<dbReference type="AlphaFoldDB" id="A0A841ZSY0"/>
<dbReference type="InterPro" id="IPR027994">
    <property type="entry name" value="WxL_dom"/>
</dbReference>
<reference evidence="4 5" key="1">
    <citation type="submission" date="2020-03" db="EMBL/GenBank/DDBJ databases">
        <title>Soil Listeria distribution.</title>
        <authorList>
            <person name="Liao J."/>
            <person name="Wiedmann M."/>
        </authorList>
    </citation>
    <scope>NUCLEOTIDE SEQUENCE [LARGE SCALE GENOMIC DNA]</scope>
    <source>
        <strain evidence="4 5">FSL L7-1507</strain>
    </source>
</reference>
<keyword evidence="2" id="KW-0732">Signal</keyword>
<accession>A0A841ZSY0</accession>
<dbReference type="EMBL" id="JAARRM010000002">
    <property type="protein sequence ID" value="MBC1521701.1"/>
    <property type="molecule type" value="Genomic_DNA"/>
</dbReference>
<comment type="caution">
    <text evidence="4">The sequence shown here is derived from an EMBL/GenBank/DDBJ whole genome shotgun (WGS) entry which is preliminary data.</text>
</comment>
<feature type="chain" id="PRO_5032997118" evidence="2">
    <location>
        <begin position="32"/>
        <end position="255"/>
    </location>
</feature>
<evidence type="ECO:0000313" key="4">
    <source>
        <dbReference type="EMBL" id="MBC1521701.1"/>
    </source>
</evidence>
<sequence>MKNKTSKIVAISALSLGAVLTNVGLSSTVSAAEYKSNLIVEFSPSNELVKPVDPTDPTKTLGDEEGPVDPTDPSGPNPGTEGPLSIDYASSLDFGTQKITSTDQVYNAVAQKFGDGSSRGDGPNYVQVTDNRGLETGWSLSVKQQGQFLTADNEELTGAELVFSNGVVNTASISPKPSAVKNSFSLTPDGNGTAVNIMAAKNGEGAGTYVLAFGDNSSGGKSISLKVPGKATKYAKKYSTSLLWRLQDVPAPGGE</sequence>
<evidence type="ECO:0000313" key="5">
    <source>
        <dbReference type="Proteomes" id="UP000559885"/>
    </source>
</evidence>
<feature type="region of interest" description="Disordered" evidence="1">
    <location>
        <begin position="47"/>
        <end position="87"/>
    </location>
</feature>
<evidence type="ECO:0000259" key="3">
    <source>
        <dbReference type="Pfam" id="PF13731"/>
    </source>
</evidence>
<proteinExistence type="predicted"/>
<feature type="signal peptide" evidence="2">
    <location>
        <begin position="1"/>
        <end position="31"/>
    </location>
</feature>
<evidence type="ECO:0000256" key="2">
    <source>
        <dbReference type="SAM" id="SignalP"/>
    </source>
</evidence>
<name>A0A841ZSY0_9LIST</name>
<dbReference type="RefSeq" id="WP_185373763.1">
    <property type="nucleotide sequence ID" value="NZ_JAARRM010000002.1"/>
</dbReference>
<dbReference type="Pfam" id="PF13731">
    <property type="entry name" value="WxL"/>
    <property type="match status" value="1"/>
</dbReference>
<gene>
    <name evidence="4" type="ORF">HB912_08580</name>
</gene>
<feature type="domain" description="WxL" evidence="3">
    <location>
        <begin position="31"/>
        <end position="250"/>
    </location>
</feature>
<protein>
    <submittedName>
        <fullName evidence="4">WxL domain-containing protein</fullName>
    </submittedName>
</protein>
<evidence type="ECO:0000256" key="1">
    <source>
        <dbReference type="SAM" id="MobiDB-lite"/>
    </source>
</evidence>